<gene>
    <name evidence="1" type="ORF">RPERSI_LOCUS1398</name>
</gene>
<organism evidence="1 2">
    <name type="scientific">Racocetra persica</name>
    <dbReference type="NCBI Taxonomy" id="160502"/>
    <lineage>
        <taxon>Eukaryota</taxon>
        <taxon>Fungi</taxon>
        <taxon>Fungi incertae sedis</taxon>
        <taxon>Mucoromycota</taxon>
        <taxon>Glomeromycotina</taxon>
        <taxon>Glomeromycetes</taxon>
        <taxon>Diversisporales</taxon>
        <taxon>Gigasporaceae</taxon>
        <taxon>Racocetra</taxon>
    </lineage>
</organism>
<name>A0ACA9KV93_9GLOM</name>
<dbReference type="Proteomes" id="UP000789920">
    <property type="component" value="Unassembled WGS sequence"/>
</dbReference>
<dbReference type="EMBL" id="CAJVQC010001280">
    <property type="protein sequence ID" value="CAG8491269.1"/>
    <property type="molecule type" value="Genomic_DNA"/>
</dbReference>
<comment type="caution">
    <text evidence="1">The sequence shown here is derived from an EMBL/GenBank/DDBJ whole genome shotgun (WGS) entry which is preliminary data.</text>
</comment>
<evidence type="ECO:0000313" key="2">
    <source>
        <dbReference type="Proteomes" id="UP000789920"/>
    </source>
</evidence>
<proteinExistence type="predicted"/>
<evidence type="ECO:0000313" key="1">
    <source>
        <dbReference type="EMBL" id="CAG8491269.1"/>
    </source>
</evidence>
<accession>A0ACA9KV93</accession>
<sequence length="56" mass="6784">METNKENSRKRNVDLVEETENSLESEKEYEEYATNRAEKSHKHYEATCYYYISKKS</sequence>
<reference evidence="1" key="1">
    <citation type="submission" date="2021-06" db="EMBL/GenBank/DDBJ databases">
        <authorList>
            <person name="Kallberg Y."/>
            <person name="Tangrot J."/>
            <person name="Rosling A."/>
        </authorList>
    </citation>
    <scope>NUCLEOTIDE SEQUENCE</scope>
    <source>
        <strain evidence="1">MA461A</strain>
    </source>
</reference>
<keyword evidence="2" id="KW-1185">Reference proteome</keyword>
<protein>
    <submittedName>
        <fullName evidence="1">11181_t:CDS:1</fullName>
    </submittedName>
</protein>